<dbReference type="GO" id="GO:0004659">
    <property type="term" value="F:prenyltransferase activity"/>
    <property type="evidence" value="ECO:0007669"/>
    <property type="project" value="InterPro"/>
</dbReference>
<dbReference type="PROSITE" id="PS00723">
    <property type="entry name" value="POLYPRENYL_SYNTHASE_1"/>
    <property type="match status" value="1"/>
</dbReference>
<dbReference type="SFLD" id="SFLDS00005">
    <property type="entry name" value="Isoprenoid_Synthase_Type_I"/>
    <property type="match status" value="1"/>
</dbReference>
<evidence type="ECO:0000313" key="9">
    <source>
        <dbReference type="Proteomes" id="UP000251577"/>
    </source>
</evidence>
<keyword evidence="5" id="KW-0479">Metal-binding</keyword>
<evidence type="ECO:0000256" key="3">
    <source>
        <dbReference type="ARBA" id="ARBA00006706"/>
    </source>
</evidence>
<keyword evidence="6" id="KW-0460">Magnesium</keyword>
<dbReference type="GO" id="GO:0008299">
    <property type="term" value="P:isoprenoid biosynthetic process"/>
    <property type="evidence" value="ECO:0007669"/>
    <property type="project" value="InterPro"/>
</dbReference>
<dbReference type="SFLD" id="SFLDG01017">
    <property type="entry name" value="Polyprenyl_Transferase_Like"/>
    <property type="match status" value="1"/>
</dbReference>
<protein>
    <submittedName>
        <fullName evidence="8">Geranylgeranyl pyrophosphate synthase</fullName>
    </submittedName>
</protein>
<dbReference type="RefSeq" id="WP_113630738.1">
    <property type="nucleotide sequence ID" value="NZ_QHCV01000042.1"/>
</dbReference>
<keyword evidence="9" id="KW-1185">Reference proteome</keyword>
<accession>A0A364V605</accession>
<dbReference type="Proteomes" id="UP000251577">
    <property type="component" value="Unassembled WGS sequence"/>
</dbReference>
<dbReference type="PANTHER" id="PTHR12001:SF85">
    <property type="entry name" value="SHORT CHAIN ISOPRENYL DIPHOSPHATE SYNTHASE"/>
    <property type="match status" value="1"/>
</dbReference>
<dbReference type="Pfam" id="PF00348">
    <property type="entry name" value="polyprenyl_synt"/>
    <property type="match status" value="1"/>
</dbReference>
<dbReference type="AlphaFoldDB" id="A0A364V605"/>
<gene>
    <name evidence="8" type="ORF">DLJ54_05230</name>
</gene>
<sequence length="381" mass="41112">MQPWTDPGPASARWAPSTPLSEVPAACQEVLQAYLEQCREEFGGIDPLLETTLDALADFILGGGKRVRPTLAWAGVRAAWEGGGGHPHDGDNEGGVPPQAYLAAVSSLELIQACALIHDDIIDASDLRRGRPTVHRVFEKQHRDHSWHGSPEHYGISQALLAGDLVFAWADDMLTDSGVPTRHQVRARPAWRAMRTEVIVGQQLDIAVEARGSEDVADSLKVVKYKTASYTATRPLHLGASLGGADERTVDLLCQVGQQIGTAFQLRDDQLGVFGDPAVTGKPSGDDLRTGKRTALINSALARGTAAQRTELHEALGSISSDADVERMRKVIIATGAQDHIEDTIHGLTDSANTALHNSWLHSSIIDELVGFASRLTNRRF</sequence>
<dbReference type="InterPro" id="IPR000092">
    <property type="entry name" value="Polyprenyl_synt"/>
</dbReference>
<dbReference type="GO" id="GO:0046872">
    <property type="term" value="F:metal ion binding"/>
    <property type="evidence" value="ECO:0007669"/>
    <property type="project" value="UniProtKB-KW"/>
</dbReference>
<evidence type="ECO:0000256" key="7">
    <source>
        <dbReference type="RuleBase" id="RU004466"/>
    </source>
</evidence>
<comment type="cofactor">
    <cofactor evidence="1">
        <name>Mg(2+)</name>
        <dbReference type="ChEBI" id="CHEBI:18420"/>
    </cofactor>
</comment>
<dbReference type="PANTHER" id="PTHR12001">
    <property type="entry name" value="GERANYLGERANYL PYROPHOSPHATE SYNTHASE"/>
    <property type="match status" value="1"/>
</dbReference>
<dbReference type="InterPro" id="IPR008949">
    <property type="entry name" value="Isoprenoid_synthase_dom_sf"/>
</dbReference>
<dbReference type="SUPFAM" id="SSF48576">
    <property type="entry name" value="Terpenoid synthases"/>
    <property type="match status" value="1"/>
</dbReference>
<keyword evidence="4 7" id="KW-0808">Transferase</keyword>
<evidence type="ECO:0000256" key="5">
    <source>
        <dbReference type="ARBA" id="ARBA00022723"/>
    </source>
</evidence>
<dbReference type="Gene3D" id="1.10.600.10">
    <property type="entry name" value="Farnesyl Diphosphate Synthase"/>
    <property type="match status" value="1"/>
</dbReference>
<name>A0A364V605_9CORY</name>
<comment type="pathway">
    <text evidence="2">Isoprenoid biosynthesis.</text>
</comment>
<evidence type="ECO:0000256" key="1">
    <source>
        <dbReference type="ARBA" id="ARBA00001946"/>
    </source>
</evidence>
<evidence type="ECO:0000256" key="6">
    <source>
        <dbReference type="ARBA" id="ARBA00022842"/>
    </source>
</evidence>
<evidence type="ECO:0000313" key="8">
    <source>
        <dbReference type="EMBL" id="RAV32036.1"/>
    </source>
</evidence>
<reference evidence="8 9" key="1">
    <citation type="journal article" date="2018" name="Syst. Appl. Microbiol.">
        <title>Corynebacterium heidelbergense sp. nov., isolated from the preen glands of Egyptian geese (Alopochen aegyptiacus).</title>
        <authorList>
            <person name="Braun M.S."/>
            <person name="Wang E."/>
            <person name="Zimmermann S."/>
            <person name="Wink M."/>
        </authorList>
    </citation>
    <scope>NUCLEOTIDE SEQUENCE [LARGE SCALE GENOMIC DNA]</scope>
    <source>
        <strain evidence="8 9">647</strain>
    </source>
</reference>
<dbReference type="EMBL" id="QHCV01000042">
    <property type="protein sequence ID" value="RAV32036.1"/>
    <property type="molecule type" value="Genomic_DNA"/>
</dbReference>
<evidence type="ECO:0000256" key="4">
    <source>
        <dbReference type="ARBA" id="ARBA00022679"/>
    </source>
</evidence>
<dbReference type="InterPro" id="IPR033749">
    <property type="entry name" value="Polyprenyl_synt_CS"/>
</dbReference>
<proteinExistence type="inferred from homology"/>
<evidence type="ECO:0000256" key="2">
    <source>
        <dbReference type="ARBA" id="ARBA00005128"/>
    </source>
</evidence>
<comment type="caution">
    <text evidence="8">The sequence shown here is derived from an EMBL/GenBank/DDBJ whole genome shotgun (WGS) entry which is preliminary data.</text>
</comment>
<dbReference type="CDD" id="cd00685">
    <property type="entry name" value="Trans_IPPS_HT"/>
    <property type="match status" value="1"/>
</dbReference>
<comment type="similarity">
    <text evidence="3 7">Belongs to the FPP/GGPP synthase family.</text>
</comment>
<organism evidence="8 9">
    <name type="scientific">Corynebacterium heidelbergense</name>
    <dbReference type="NCBI Taxonomy" id="2055947"/>
    <lineage>
        <taxon>Bacteria</taxon>
        <taxon>Bacillati</taxon>
        <taxon>Actinomycetota</taxon>
        <taxon>Actinomycetes</taxon>
        <taxon>Mycobacteriales</taxon>
        <taxon>Corynebacteriaceae</taxon>
        <taxon>Corynebacterium</taxon>
    </lineage>
</organism>